<keyword evidence="3" id="KW-1185">Reference proteome</keyword>
<dbReference type="EMBL" id="JRHH01000006">
    <property type="protein sequence ID" value="KGD66884.1"/>
    <property type="molecule type" value="Genomic_DNA"/>
</dbReference>
<dbReference type="OrthoDB" id="1437983at2"/>
<feature type="coiled-coil region" evidence="1">
    <location>
        <begin position="133"/>
        <end position="167"/>
    </location>
</feature>
<protein>
    <recommendedName>
        <fullName evidence="4">Response regulatory domain-containing protein</fullName>
    </recommendedName>
</protein>
<dbReference type="AlphaFoldDB" id="A0A095SR92"/>
<dbReference type="RefSeq" id="WP_035128810.1">
    <property type="nucleotide sequence ID" value="NZ_JRHH01000006.1"/>
</dbReference>
<proteinExistence type="predicted"/>
<sequence length="224" mass="25792">MYRLLYIDEDQEQIENFLNYIDDTNSNNIFEVITQLPLGDKEEMIDKIIKINPDVIVCDFLLNENIGALGYNVPYNGVELVEDFLSIRNKFPCFVLTAKDQDAVSDSEDVNLVYTKSLMTTEIEDTKAKVKFTDRLVKQIEHYKSRIESAQSELAELIEVRKNGNADFDIERRIIELDDFLERSIDAQNIIPSEFKSFSNSEKLDSMLGKVDELLKKLDEDGGN</sequence>
<reference evidence="2 3" key="1">
    <citation type="submission" date="2014-09" db="EMBL/GenBank/DDBJ databases">
        <title>Whole Genome Shotgun of Flavobacterium aquatile LMG 4008.</title>
        <authorList>
            <person name="Gale A.N."/>
            <person name="Pipes S.E."/>
            <person name="Newman J.D."/>
        </authorList>
    </citation>
    <scope>NUCLEOTIDE SEQUENCE [LARGE SCALE GENOMIC DNA]</scope>
    <source>
        <strain evidence="2 3">LMG 4008</strain>
    </source>
</reference>
<comment type="caution">
    <text evidence="2">The sequence shown here is derived from an EMBL/GenBank/DDBJ whole genome shotgun (WGS) entry which is preliminary data.</text>
</comment>
<dbReference type="eggNOG" id="COG3437">
    <property type="taxonomic scope" value="Bacteria"/>
</dbReference>
<organism evidence="2 3">
    <name type="scientific">Flavobacterium aquatile LMG 4008 = ATCC 11947</name>
    <dbReference type="NCBI Taxonomy" id="1453498"/>
    <lineage>
        <taxon>Bacteria</taxon>
        <taxon>Pseudomonadati</taxon>
        <taxon>Bacteroidota</taxon>
        <taxon>Flavobacteriia</taxon>
        <taxon>Flavobacteriales</taxon>
        <taxon>Flavobacteriaceae</taxon>
        <taxon>Flavobacterium</taxon>
    </lineage>
</organism>
<evidence type="ECO:0008006" key="4">
    <source>
        <dbReference type="Google" id="ProtNLM"/>
    </source>
</evidence>
<dbReference type="Proteomes" id="UP000029554">
    <property type="component" value="Unassembled WGS sequence"/>
</dbReference>
<dbReference type="STRING" id="1453498.LG45_15760"/>
<evidence type="ECO:0000313" key="3">
    <source>
        <dbReference type="Proteomes" id="UP000029554"/>
    </source>
</evidence>
<name>A0A095SR92_9FLAO</name>
<gene>
    <name evidence="2" type="ORF">LG45_15760</name>
</gene>
<evidence type="ECO:0000256" key="1">
    <source>
        <dbReference type="SAM" id="Coils"/>
    </source>
</evidence>
<accession>A0A095SR92</accession>
<keyword evidence="1" id="KW-0175">Coiled coil</keyword>
<evidence type="ECO:0000313" key="2">
    <source>
        <dbReference type="EMBL" id="KGD66884.1"/>
    </source>
</evidence>